<dbReference type="AlphaFoldDB" id="A0A381YNK7"/>
<gene>
    <name evidence="3" type="ORF">METZ01_LOCUS131472</name>
</gene>
<dbReference type="InterPro" id="IPR032466">
    <property type="entry name" value="Metal_Hydrolase"/>
</dbReference>
<organism evidence="3">
    <name type="scientific">marine metagenome</name>
    <dbReference type="NCBI Taxonomy" id="408172"/>
    <lineage>
        <taxon>unclassified sequences</taxon>
        <taxon>metagenomes</taxon>
        <taxon>ecological metagenomes</taxon>
    </lineage>
</organism>
<reference evidence="3" key="1">
    <citation type="submission" date="2018-05" db="EMBL/GenBank/DDBJ databases">
        <authorList>
            <person name="Lanie J.A."/>
            <person name="Ng W.-L."/>
            <person name="Kazmierczak K.M."/>
            <person name="Andrzejewski T.M."/>
            <person name="Davidsen T.M."/>
            <person name="Wayne K.J."/>
            <person name="Tettelin H."/>
            <person name="Glass J.I."/>
            <person name="Rusch D."/>
            <person name="Podicherti R."/>
            <person name="Tsui H.-C.T."/>
            <person name="Winkler M.E."/>
        </authorList>
    </citation>
    <scope>NUCLEOTIDE SEQUENCE</scope>
</reference>
<name>A0A381YNK7_9ZZZZ</name>
<sequence length="515" mass="58515">MSEFLIRGKYLVTPHVNSDGVSVLSEHGLHQKNGRIVKVAPFHELRSRFPHLEVVGSDRQAILPGLVNSHYHQGFSFLQLGQPDRTTDPYRSQGAWDVDPYLEHLYGAMQMIETGTTTVQVIYDPGRGRDPLDELSTSKVIKAYLDSGMRVCYAPEIVNQNTIIAGPNGGEREFAARLPTDLKRRFTRFFDKEHLPVEELISRNEDVFSRYSDSNTRLRINVAPGNVHRCSDDLLIKLRDLALKHKTTMHIHLQEWYNQLLYGLWAWGKSPLQHLNDLDFLGPNLDCVHSVWVNDQDIETMARHGVSVSTNPTSNFRLQAGITPIYRFLDKDITMALGTDEVGLNDDKDMIQEMKLLHKVHRLPGVKTPPLTASQVFKMSTINSAKVVGWDDAIGTLETGMSCDVILMNLDHVEYPFLDPNVPTLDAILYRGRGIDIDTVIVEGEIVMNDRRFTKFDKTALYRELGRIAKLPLDPIKSELNTLRHEITPYLGIFYNENSTPTFNSEYIFNGEKNS</sequence>
<dbReference type="SUPFAM" id="SSF51338">
    <property type="entry name" value="Composite domain of metallo-dependent hydrolases"/>
    <property type="match status" value="1"/>
</dbReference>
<keyword evidence="1" id="KW-0378">Hydrolase</keyword>
<dbReference type="Pfam" id="PF01979">
    <property type="entry name" value="Amidohydro_1"/>
    <property type="match status" value="1"/>
</dbReference>
<proteinExistence type="predicted"/>
<dbReference type="Gene3D" id="2.30.40.10">
    <property type="entry name" value="Urease, subunit C, domain 1"/>
    <property type="match status" value="1"/>
</dbReference>
<dbReference type="InterPro" id="IPR011059">
    <property type="entry name" value="Metal-dep_hydrolase_composite"/>
</dbReference>
<dbReference type="SUPFAM" id="SSF51556">
    <property type="entry name" value="Metallo-dependent hydrolases"/>
    <property type="match status" value="1"/>
</dbReference>
<feature type="domain" description="Amidohydrolase-related" evidence="2">
    <location>
        <begin position="62"/>
        <end position="447"/>
    </location>
</feature>
<accession>A0A381YNK7</accession>
<dbReference type="InterPro" id="IPR050287">
    <property type="entry name" value="MTA/SAH_deaminase"/>
</dbReference>
<protein>
    <recommendedName>
        <fullName evidence="2">Amidohydrolase-related domain-containing protein</fullName>
    </recommendedName>
</protein>
<evidence type="ECO:0000313" key="3">
    <source>
        <dbReference type="EMBL" id="SVA78618.1"/>
    </source>
</evidence>
<dbReference type="EMBL" id="UINC01018668">
    <property type="protein sequence ID" value="SVA78618.1"/>
    <property type="molecule type" value="Genomic_DNA"/>
</dbReference>
<dbReference type="Gene3D" id="3.20.20.140">
    <property type="entry name" value="Metal-dependent hydrolases"/>
    <property type="match status" value="1"/>
</dbReference>
<evidence type="ECO:0000259" key="2">
    <source>
        <dbReference type="Pfam" id="PF01979"/>
    </source>
</evidence>
<dbReference type="InterPro" id="IPR006680">
    <property type="entry name" value="Amidohydro-rel"/>
</dbReference>
<dbReference type="PANTHER" id="PTHR43794:SF11">
    <property type="entry name" value="AMIDOHYDROLASE-RELATED DOMAIN-CONTAINING PROTEIN"/>
    <property type="match status" value="1"/>
</dbReference>
<evidence type="ECO:0000256" key="1">
    <source>
        <dbReference type="ARBA" id="ARBA00022801"/>
    </source>
</evidence>
<dbReference type="PANTHER" id="PTHR43794">
    <property type="entry name" value="AMINOHYDROLASE SSNA-RELATED"/>
    <property type="match status" value="1"/>
</dbReference>
<dbReference type="GO" id="GO:0016810">
    <property type="term" value="F:hydrolase activity, acting on carbon-nitrogen (but not peptide) bonds"/>
    <property type="evidence" value="ECO:0007669"/>
    <property type="project" value="InterPro"/>
</dbReference>